<dbReference type="EMBL" id="FUYX01000007">
    <property type="protein sequence ID" value="SKB88644.1"/>
    <property type="molecule type" value="Genomic_DNA"/>
</dbReference>
<proteinExistence type="predicted"/>
<dbReference type="Pfam" id="PF09550">
    <property type="entry name" value="Phage_TAC_6"/>
    <property type="match status" value="1"/>
</dbReference>
<dbReference type="Proteomes" id="UP000190130">
    <property type="component" value="Unassembled WGS sequence"/>
</dbReference>
<protein>
    <recommendedName>
        <fullName evidence="3">Phage tail assembly chaperone protein, TAC</fullName>
    </recommendedName>
</protein>
<evidence type="ECO:0000313" key="1">
    <source>
        <dbReference type="EMBL" id="SKB88644.1"/>
    </source>
</evidence>
<organism evidence="1 2">
    <name type="scientific">Bosea thiooxidans</name>
    <dbReference type="NCBI Taxonomy" id="53254"/>
    <lineage>
        <taxon>Bacteria</taxon>
        <taxon>Pseudomonadati</taxon>
        <taxon>Pseudomonadota</taxon>
        <taxon>Alphaproteobacteria</taxon>
        <taxon>Hyphomicrobiales</taxon>
        <taxon>Boseaceae</taxon>
        <taxon>Bosea</taxon>
    </lineage>
</organism>
<gene>
    <name evidence="1" type="ORF">SAMN05660750_02806</name>
</gene>
<dbReference type="InterPro" id="IPR019056">
    <property type="entry name" value="Phage_TAC_6"/>
</dbReference>
<name>A0A1T5EXF2_9HYPH</name>
<evidence type="ECO:0000313" key="2">
    <source>
        <dbReference type="Proteomes" id="UP000190130"/>
    </source>
</evidence>
<evidence type="ECO:0008006" key="3">
    <source>
        <dbReference type="Google" id="ProtNLM"/>
    </source>
</evidence>
<sequence>MAFGLGRLGWPPEQFWAATPREIAAALRAHRGAGGTTTDRAALAALMAAYPDA</sequence>
<reference evidence="1 2" key="1">
    <citation type="submission" date="2017-02" db="EMBL/GenBank/DDBJ databases">
        <authorList>
            <person name="Peterson S.W."/>
        </authorList>
    </citation>
    <scope>NUCLEOTIDE SEQUENCE [LARGE SCALE GENOMIC DNA]</scope>
    <source>
        <strain evidence="1 2">DSM 9653</strain>
    </source>
</reference>
<accession>A0A1T5EXF2</accession>
<dbReference type="AlphaFoldDB" id="A0A1T5EXF2"/>